<dbReference type="PANTHER" id="PTHR31145:SF7">
    <property type="entry name" value="TRP-LIKE ION CHANNEL"/>
    <property type="match status" value="1"/>
</dbReference>
<feature type="transmembrane region" description="Helical" evidence="8">
    <location>
        <begin position="221"/>
        <end position="242"/>
    </location>
</feature>
<feature type="compositionally biased region" description="Pro residues" evidence="7">
    <location>
        <begin position="760"/>
        <end position="769"/>
    </location>
</feature>
<comment type="similarity">
    <text evidence="2">Belongs to the transient receptor potential (TRP) ion channel family.</text>
</comment>
<dbReference type="AlphaFoldDB" id="A0A438N0T3"/>
<keyword evidence="6 8" id="KW-0472">Membrane</keyword>
<proteinExistence type="inferred from homology"/>
<evidence type="ECO:0000313" key="12">
    <source>
        <dbReference type="Proteomes" id="UP000288859"/>
    </source>
</evidence>
<feature type="domain" description="ML-like" evidence="10">
    <location>
        <begin position="56"/>
        <end position="217"/>
    </location>
</feature>
<dbReference type="Pfam" id="PF14558">
    <property type="entry name" value="TRP_N"/>
    <property type="match status" value="1"/>
</dbReference>
<dbReference type="Pfam" id="PF06011">
    <property type="entry name" value="TRP"/>
    <property type="match status" value="1"/>
</dbReference>
<accession>A0A438N0T3</accession>
<dbReference type="InterPro" id="IPR040241">
    <property type="entry name" value="TRP_Flc/Pkd2-like"/>
</dbReference>
<dbReference type="PANTHER" id="PTHR31145">
    <property type="entry name" value="INTEGRAL MEMBRANE PROTEIN (AFU_ORTHOLOGUE AFUA_7G01610)"/>
    <property type="match status" value="1"/>
</dbReference>
<organism evidence="11 12">
    <name type="scientific">Exophiala mesophila</name>
    <name type="common">Black yeast-like fungus</name>
    <dbReference type="NCBI Taxonomy" id="212818"/>
    <lineage>
        <taxon>Eukaryota</taxon>
        <taxon>Fungi</taxon>
        <taxon>Dikarya</taxon>
        <taxon>Ascomycota</taxon>
        <taxon>Pezizomycotina</taxon>
        <taxon>Eurotiomycetes</taxon>
        <taxon>Chaetothyriomycetidae</taxon>
        <taxon>Chaetothyriales</taxon>
        <taxon>Herpotrichiellaceae</taxon>
        <taxon>Exophiala</taxon>
    </lineage>
</organism>
<feature type="transmembrane region" description="Helical" evidence="8">
    <location>
        <begin position="697"/>
        <end position="723"/>
    </location>
</feature>
<evidence type="ECO:0000256" key="1">
    <source>
        <dbReference type="ARBA" id="ARBA00004141"/>
    </source>
</evidence>
<keyword evidence="4 9" id="KW-0732">Signal</keyword>
<feature type="transmembrane region" description="Helical" evidence="8">
    <location>
        <begin position="610"/>
        <end position="629"/>
    </location>
</feature>
<feature type="signal peptide" evidence="9">
    <location>
        <begin position="1"/>
        <end position="32"/>
    </location>
</feature>
<comment type="subcellular location">
    <subcellularLocation>
        <location evidence="1">Membrane</location>
        <topology evidence="1">Multi-pass membrane protein</topology>
    </subcellularLocation>
</comment>
<feature type="compositionally biased region" description="Low complexity" evidence="7">
    <location>
        <begin position="821"/>
        <end position="834"/>
    </location>
</feature>
<dbReference type="GO" id="GO:0055085">
    <property type="term" value="P:transmembrane transport"/>
    <property type="evidence" value="ECO:0007669"/>
    <property type="project" value="TreeGrafter"/>
</dbReference>
<keyword evidence="5 8" id="KW-1133">Transmembrane helix</keyword>
<evidence type="ECO:0000256" key="3">
    <source>
        <dbReference type="ARBA" id="ARBA00022692"/>
    </source>
</evidence>
<feature type="compositionally biased region" description="Basic and acidic residues" evidence="7">
    <location>
        <begin position="784"/>
        <end position="803"/>
    </location>
</feature>
<feature type="transmembrane region" description="Helical" evidence="8">
    <location>
        <begin position="635"/>
        <end position="654"/>
    </location>
</feature>
<sequence>MALISFHRTSAHLVVWSALILFLASVFPVVSAVENTRWIKYTGNDGTVWLDDTRRPSLYTQNFGDCQGDSLINVTRFDAAYYKDNMTVLFHLEGDTALADESLMRKLRSSADTWTPADRDPTLLVYIGVFAYGESRFNLTFNPCNANIKSLCPMNSSIPIVANGIIPVAPIDVANIPPIALTIPDFEGQAILRIFANSTESQIGCFSAVVTNGATFGHSQAISAVLGVFTVVALISSIVVTVYGQTVTETRKHYAHSISMFVVFSVYQHIFFTGGLSMNWPSVLVSFWSNYAWSAGIIYSQKMQNSINQFIDGNRGNISMVGAAQTGENAVDLGGGYQISQIYKRMPLRFPSYQSASAWSPASNALTHLSRREELNTTLTFSWYGKPVSPGLPLPGNYSGFAGTLAQTNIPASNAFLTGLLWFLILVACLMAALALLKWSIELLAALRWIKTPRLALFRKHWLLFIGVAVLRTCYIAFFTMMFLTMFQFTLGGANGVKSVAAVVFVIFLVGMLIACGLALWYRTRSPPLQIASPDDKANKFVTESEMPWPASSSHTSSPDGETQEQQNKSLIRFQRFLPSIGAGLVHVHDDERYILRFGWLASRFRRSKWWFFSAWLIYELVRAALYGGAAGHPLVQVFGLLAWEILALIAIVMMRPFQSNRLNLVMVYVLGFSKVVTVALSCAFDPRFGLGRIVTTVIGIIIIVIQGTLTICLMLAIVLGAIGSYMSITRYHETIKPRSWLPYRTRYFAHVQRKATDLPKPPPPPPPPEPERPKEPYFLVSAVRREPKIEDETPDPEEKQEAEGPSANPQIGPSDPFYTSRSQSMRSRASTSSLPYGARLHRTSWSLRDFQQTDVSTDVGSGRTPVSPDGMQDGVARQNTSSSRGGPSAGDEDMMITALPQGLDRTRSSRGHRRSASYVAKHDSYTVDEEKENDPDMIKPS</sequence>
<dbReference type="InterPro" id="IPR010308">
    <property type="entry name" value="TRP_C"/>
</dbReference>
<evidence type="ECO:0000313" key="11">
    <source>
        <dbReference type="EMBL" id="RVX69341.1"/>
    </source>
</evidence>
<keyword evidence="3 8" id="KW-0812">Transmembrane</keyword>
<dbReference type="EMBL" id="NAJM01000030">
    <property type="protein sequence ID" value="RVX69341.1"/>
    <property type="molecule type" value="Genomic_DNA"/>
</dbReference>
<evidence type="ECO:0000259" key="10">
    <source>
        <dbReference type="SMART" id="SM01320"/>
    </source>
</evidence>
<feature type="transmembrane region" description="Helical" evidence="8">
    <location>
        <begin position="420"/>
        <end position="441"/>
    </location>
</feature>
<name>A0A438N0T3_EXOME</name>
<dbReference type="SMART" id="SM01320">
    <property type="entry name" value="TRP_N"/>
    <property type="match status" value="1"/>
</dbReference>
<feature type="transmembrane region" description="Helical" evidence="8">
    <location>
        <begin position="499"/>
        <end position="522"/>
    </location>
</feature>
<gene>
    <name evidence="11" type="ORF">B0A52_06936</name>
</gene>
<dbReference type="InterPro" id="IPR032800">
    <property type="entry name" value="TRP_N"/>
</dbReference>
<evidence type="ECO:0000256" key="5">
    <source>
        <dbReference type="ARBA" id="ARBA00022989"/>
    </source>
</evidence>
<comment type="caution">
    <text evidence="11">The sequence shown here is derived from an EMBL/GenBank/DDBJ whole genome shotgun (WGS) entry which is preliminary data.</text>
</comment>
<dbReference type="VEuPathDB" id="FungiDB:PV10_05432"/>
<feature type="chain" id="PRO_5019568488" description="ML-like domain-containing protein" evidence="9">
    <location>
        <begin position="33"/>
        <end position="942"/>
    </location>
</feature>
<feature type="compositionally biased region" description="Polar residues" evidence="7">
    <location>
        <begin position="844"/>
        <end position="860"/>
    </location>
</feature>
<dbReference type="OrthoDB" id="5377623at2759"/>
<dbReference type="Proteomes" id="UP000288859">
    <property type="component" value="Unassembled WGS sequence"/>
</dbReference>
<protein>
    <recommendedName>
        <fullName evidence="10">ML-like domain-containing protein</fullName>
    </recommendedName>
</protein>
<feature type="region of interest" description="Disordered" evidence="7">
    <location>
        <begin position="755"/>
        <end position="942"/>
    </location>
</feature>
<feature type="transmembrane region" description="Helical" evidence="8">
    <location>
        <begin position="254"/>
        <end position="272"/>
    </location>
</feature>
<feature type="transmembrane region" description="Helical" evidence="8">
    <location>
        <begin position="666"/>
        <end position="685"/>
    </location>
</feature>
<evidence type="ECO:0000256" key="7">
    <source>
        <dbReference type="SAM" id="MobiDB-lite"/>
    </source>
</evidence>
<reference evidence="11 12" key="1">
    <citation type="submission" date="2017-03" db="EMBL/GenBank/DDBJ databases">
        <title>Genomes of endolithic fungi from Antarctica.</title>
        <authorList>
            <person name="Coleine C."/>
            <person name="Masonjones S."/>
            <person name="Stajich J.E."/>
        </authorList>
    </citation>
    <scope>NUCLEOTIDE SEQUENCE [LARGE SCALE GENOMIC DNA]</scope>
    <source>
        <strain evidence="11 12">CCFEE 6314</strain>
    </source>
</reference>
<dbReference type="GO" id="GO:0009272">
    <property type="term" value="P:fungal-type cell wall biogenesis"/>
    <property type="evidence" value="ECO:0007669"/>
    <property type="project" value="TreeGrafter"/>
</dbReference>
<evidence type="ECO:0000256" key="4">
    <source>
        <dbReference type="ARBA" id="ARBA00022729"/>
    </source>
</evidence>
<feature type="transmembrane region" description="Helical" evidence="8">
    <location>
        <begin position="462"/>
        <end position="487"/>
    </location>
</feature>
<dbReference type="GO" id="GO:0016020">
    <property type="term" value="C:membrane"/>
    <property type="evidence" value="ECO:0007669"/>
    <property type="project" value="UniProtKB-SubCell"/>
</dbReference>
<evidence type="ECO:0000256" key="2">
    <source>
        <dbReference type="ARBA" id="ARBA00010642"/>
    </source>
</evidence>
<evidence type="ECO:0000256" key="9">
    <source>
        <dbReference type="SAM" id="SignalP"/>
    </source>
</evidence>
<evidence type="ECO:0000256" key="6">
    <source>
        <dbReference type="ARBA" id="ARBA00023136"/>
    </source>
</evidence>
<evidence type="ECO:0000256" key="8">
    <source>
        <dbReference type="SAM" id="Phobius"/>
    </source>
</evidence>